<keyword evidence="3" id="KW-1185">Reference proteome</keyword>
<dbReference type="InterPro" id="IPR001296">
    <property type="entry name" value="Glyco_trans_1"/>
</dbReference>
<dbReference type="RefSeq" id="WP_074732317.1">
    <property type="nucleotide sequence ID" value="NZ_FNYK01000037.1"/>
</dbReference>
<dbReference type="OrthoDB" id="9804196at2"/>
<dbReference type="SUPFAM" id="SSF53756">
    <property type="entry name" value="UDP-Glycosyltransferase/glycogen phosphorylase"/>
    <property type="match status" value="1"/>
</dbReference>
<keyword evidence="2" id="KW-0808">Transferase</keyword>
<reference evidence="3" key="1">
    <citation type="submission" date="2016-10" db="EMBL/GenBank/DDBJ databases">
        <authorList>
            <person name="Varghese N."/>
        </authorList>
    </citation>
    <scope>NUCLEOTIDE SEQUENCE [LARGE SCALE GENOMIC DNA]</scope>
    <source>
        <strain evidence="3">DSM 20406</strain>
    </source>
</reference>
<dbReference type="PANTHER" id="PTHR12526">
    <property type="entry name" value="GLYCOSYLTRANSFERASE"/>
    <property type="match status" value="1"/>
</dbReference>
<evidence type="ECO:0000313" key="3">
    <source>
        <dbReference type="Proteomes" id="UP000183028"/>
    </source>
</evidence>
<evidence type="ECO:0000313" key="2">
    <source>
        <dbReference type="EMBL" id="SEI94582.1"/>
    </source>
</evidence>
<dbReference type="AlphaFoldDB" id="A0A1H6V2V5"/>
<name>A0A1H6V2V5_9FIRM</name>
<dbReference type="GO" id="GO:0016757">
    <property type="term" value="F:glycosyltransferase activity"/>
    <property type="evidence" value="ECO:0007669"/>
    <property type="project" value="InterPro"/>
</dbReference>
<protein>
    <submittedName>
        <fullName evidence="2">Glycosyltransferase involved in cell wall bisynthesis</fullName>
    </submittedName>
</protein>
<dbReference type="PANTHER" id="PTHR12526:SF630">
    <property type="entry name" value="GLYCOSYLTRANSFERASE"/>
    <property type="match status" value="1"/>
</dbReference>
<organism evidence="2 3">
    <name type="scientific">Sharpea azabuensis</name>
    <dbReference type="NCBI Taxonomy" id="322505"/>
    <lineage>
        <taxon>Bacteria</taxon>
        <taxon>Bacillati</taxon>
        <taxon>Bacillota</taxon>
        <taxon>Erysipelotrichia</taxon>
        <taxon>Erysipelotrichales</taxon>
        <taxon>Coprobacillaceae</taxon>
        <taxon>Sharpea</taxon>
    </lineage>
</organism>
<sequence length="367" mass="42727">MKKVLVFGMTNNPGGMESVIMNYYRHIDRNKVQFEFLCNTETVAYSDEIEQMGGIIHKITARSVNPTKYKKDLKVFFEENSSKYCALWFNTCSLSNIDYLKYAKKYNIPKRIIHCHNAANGGDGLLRSILHKFHRRYLNKYVTDYWTCSEDANKWFFGKEGDKLINYRLIYNAIDLNHFAPNEKIRDQYRKKLGIKTNEILVGHDGRLHYQKNQEYLIRVFEKLNRKFPGKYKLLLIGKGDDEEKLRGLVNEKNLNNEIIFQGLVNNMNDYLQAMDIFAFPSRFEGLSIALLEAQANGLPCVISNKISNASKVNENVVMLPIDDDAIDLWVNQIDIYSNVGKKVDIEQFEAKHFDINNEAKVLQELF</sequence>
<gene>
    <name evidence="2" type="ORF">SAMN04487834_103715</name>
</gene>
<feature type="domain" description="Glycosyl transferase family 1" evidence="1">
    <location>
        <begin position="186"/>
        <end position="317"/>
    </location>
</feature>
<accession>A0A1H6V2V5</accession>
<dbReference type="EMBL" id="FNYK01000037">
    <property type="protein sequence ID" value="SEI94582.1"/>
    <property type="molecule type" value="Genomic_DNA"/>
</dbReference>
<dbReference type="eggNOG" id="COG0438">
    <property type="taxonomic scope" value="Bacteria"/>
</dbReference>
<dbReference type="Gene3D" id="3.40.50.2000">
    <property type="entry name" value="Glycogen Phosphorylase B"/>
    <property type="match status" value="2"/>
</dbReference>
<dbReference type="CDD" id="cd03812">
    <property type="entry name" value="GT4_CapH-like"/>
    <property type="match status" value="1"/>
</dbReference>
<dbReference type="Pfam" id="PF00534">
    <property type="entry name" value="Glycos_transf_1"/>
    <property type="match status" value="1"/>
</dbReference>
<proteinExistence type="predicted"/>
<dbReference type="Proteomes" id="UP000183028">
    <property type="component" value="Unassembled WGS sequence"/>
</dbReference>
<evidence type="ECO:0000259" key="1">
    <source>
        <dbReference type="Pfam" id="PF00534"/>
    </source>
</evidence>